<accession>A0A9W8Q4C7</accession>
<dbReference type="Proteomes" id="UP001144673">
    <property type="component" value="Chromosome 2"/>
</dbReference>
<dbReference type="EMBL" id="JAJHUN010000011">
    <property type="protein sequence ID" value="KAJ4145121.1"/>
    <property type="molecule type" value="Genomic_DNA"/>
</dbReference>
<evidence type="ECO:0000313" key="2">
    <source>
        <dbReference type="EMBL" id="KAJ4145121.1"/>
    </source>
</evidence>
<dbReference type="Pfam" id="PF02458">
    <property type="entry name" value="Transferase"/>
    <property type="match status" value="1"/>
</dbReference>
<name>A0A9W8Q4C7_AKAMU</name>
<dbReference type="InterPro" id="IPR051283">
    <property type="entry name" value="Sec_Metabolite_Acyltrans"/>
</dbReference>
<reference evidence="2" key="1">
    <citation type="journal article" date="2023" name="Access Microbiol">
        <title>De-novo genome assembly for Akanthomyces muscarius, a biocontrol agent of insect agricultural pests.</title>
        <authorList>
            <person name="Erdos Z."/>
            <person name="Studholme D.J."/>
            <person name="Raymond B."/>
            <person name="Sharma M."/>
        </authorList>
    </citation>
    <scope>NUCLEOTIDE SEQUENCE</scope>
    <source>
        <strain evidence="2">Ve6</strain>
    </source>
</reference>
<dbReference type="GO" id="GO:0016740">
    <property type="term" value="F:transferase activity"/>
    <property type="evidence" value="ECO:0007669"/>
    <property type="project" value="UniProtKB-KW"/>
</dbReference>
<dbReference type="KEGG" id="amus:LMH87_003980"/>
<evidence type="ECO:0008006" key="4">
    <source>
        <dbReference type="Google" id="ProtNLM"/>
    </source>
</evidence>
<protein>
    <recommendedName>
        <fullName evidence="4">Transferase</fullName>
    </recommendedName>
</protein>
<organism evidence="2 3">
    <name type="scientific">Akanthomyces muscarius</name>
    <name type="common">Entomopathogenic fungus</name>
    <name type="synonym">Lecanicillium muscarium</name>
    <dbReference type="NCBI Taxonomy" id="2231603"/>
    <lineage>
        <taxon>Eukaryota</taxon>
        <taxon>Fungi</taxon>
        <taxon>Dikarya</taxon>
        <taxon>Ascomycota</taxon>
        <taxon>Pezizomycotina</taxon>
        <taxon>Sordariomycetes</taxon>
        <taxon>Hypocreomycetidae</taxon>
        <taxon>Hypocreales</taxon>
        <taxon>Cordycipitaceae</taxon>
        <taxon>Akanthomyces</taxon>
    </lineage>
</organism>
<dbReference type="GeneID" id="80891139"/>
<keyword evidence="1" id="KW-0808">Transferase</keyword>
<proteinExistence type="predicted"/>
<evidence type="ECO:0000313" key="3">
    <source>
        <dbReference type="Proteomes" id="UP001144673"/>
    </source>
</evidence>
<sequence>MDVQVYRVHPSGYPNISQQRFKLSTNDLLNRKPVYVPVCLFFRAPDESKHDTTQLLVAGLERTLRQCRFLAGTIERDKAGDYYILSRQEGTVDFIHNRLDHDETGQLAFASYDSLEANHFLIPNCSDKAHLRVQTLPYGQGSADPGHSPPVIGVQANLIPGGIALAIHFHHWAMDYCALAGFVHQWAGDTYALTCHVPGPELSPACLDRSRLLCKSHIATDAQVTNDEKAPVQAEVAVADSALVDSAVDPTENLSISVCLFHLSKSKAEALKVLVTSQAGLDSCRISSYDAFVALWWRVLTRTRAKFQRLHSLDAVADFTEAVNLRRKLVPPLPDRYLGNAVLFATSATQQHKLTLADVMESASLGTIATYIRSITNSVDAAFIEEQFDQIERDRHQAADVNQAHGAGSPLAFTVNDWRAHNVHDADFGFGRPTGLRHLFGVMPVLVVLPKKRVAGTLEDVFEYLVPVENAAMSGLLQDPDVREWFDFQGVESEP</sequence>
<comment type="caution">
    <text evidence="2">The sequence shown here is derived from an EMBL/GenBank/DDBJ whole genome shotgun (WGS) entry which is preliminary data.</text>
</comment>
<dbReference type="PANTHER" id="PTHR31896:SF13">
    <property type="entry name" value="TRICHOTHECENE 3-O-ACETYLTRANSFERASE"/>
    <property type="match status" value="1"/>
</dbReference>
<keyword evidence="3" id="KW-1185">Reference proteome</keyword>
<dbReference type="InterPro" id="IPR023213">
    <property type="entry name" value="CAT-like_dom_sf"/>
</dbReference>
<gene>
    <name evidence="2" type="ORF">LMH87_003980</name>
</gene>
<dbReference type="Gene3D" id="3.30.559.10">
    <property type="entry name" value="Chloramphenicol acetyltransferase-like domain"/>
    <property type="match status" value="2"/>
</dbReference>
<dbReference type="PANTHER" id="PTHR31896">
    <property type="entry name" value="FAMILY REGULATORY PROTEIN, PUTATIVE (AFU_ORTHOLOGUE AFUA_3G14730)-RELATED"/>
    <property type="match status" value="1"/>
</dbReference>
<dbReference type="RefSeq" id="XP_056048791.1">
    <property type="nucleotide sequence ID" value="XM_056195132.1"/>
</dbReference>
<dbReference type="AlphaFoldDB" id="A0A9W8Q4C7"/>
<evidence type="ECO:0000256" key="1">
    <source>
        <dbReference type="ARBA" id="ARBA00022679"/>
    </source>
</evidence>